<comment type="caution">
    <text evidence="1">The sequence shown here is derived from an EMBL/GenBank/DDBJ whole genome shotgun (WGS) entry which is preliminary data.</text>
</comment>
<proteinExistence type="predicted"/>
<organism evidence="1 2">
    <name type="scientific">Hyalomma asiaticum</name>
    <name type="common">Tick</name>
    <dbReference type="NCBI Taxonomy" id="266040"/>
    <lineage>
        <taxon>Eukaryota</taxon>
        <taxon>Metazoa</taxon>
        <taxon>Ecdysozoa</taxon>
        <taxon>Arthropoda</taxon>
        <taxon>Chelicerata</taxon>
        <taxon>Arachnida</taxon>
        <taxon>Acari</taxon>
        <taxon>Parasitiformes</taxon>
        <taxon>Ixodida</taxon>
        <taxon>Ixodoidea</taxon>
        <taxon>Ixodidae</taxon>
        <taxon>Hyalomminae</taxon>
        <taxon>Hyalomma</taxon>
    </lineage>
</organism>
<name>A0ACB7SKW2_HYAAI</name>
<dbReference type="Proteomes" id="UP000821845">
    <property type="component" value="Chromosome 4"/>
</dbReference>
<dbReference type="EMBL" id="CM023484">
    <property type="protein sequence ID" value="KAH6934692.1"/>
    <property type="molecule type" value="Genomic_DNA"/>
</dbReference>
<keyword evidence="2" id="KW-1185">Reference proteome</keyword>
<accession>A0ACB7SKW2</accession>
<evidence type="ECO:0000313" key="2">
    <source>
        <dbReference type="Proteomes" id="UP000821845"/>
    </source>
</evidence>
<reference evidence="1" key="1">
    <citation type="submission" date="2020-05" db="EMBL/GenBank/DDBJ databases">
        <title>Large-scale comparative analyses of tick genomes elucidate their genetic diversity and vector capacities.</title>
        <authorList>
            <person name="Jia N."/>
            <person name="Wang J."/>
            <person name="Shi W."/>
            <person name="Du L."/>
            <person name="Sun Y."/>
            <person name="Zhan W."/>
            <person name="Jiang J."/>
            <person name="Wang Q."/>
            <person name="Zhang B."/>
            <person name="Ji P."/>
            <person name="Sakyi L.B."/>
            <person name="Cui X."/>
            <person name="Yuan T."/>
            <person name="Jiang B."/>
            <person name="Yang W."/>
            <person name="Lam T.T.-Y."/>
            <person name="Chang Q."/>
            <person name="Ding S."/>
            <person name="Wang X."/>
            <person name="Zhu J."/>
            <person name="Ruan X."/>
            <person name="Zhao L."/>
            <person name="Wei J."/>
            <person name="Que T."/>
            <person name="Du C."/>
            <person name="Cheng J."/>
            <person name="Dai P."/>
            <person name="Han X."/>
            <person name="Huang E."/>
            <person name="Gao Y."/>
            <person name="Liu J."/>
            <person name="Shao H."/>
            <person name="Ye R."/>
            <person name="Li L."/>
            <person name="Wei W."/>
            <person name="Wang X."/>
            <person name="Wang C."/>
            <person name="Yang T."/>
            <person name="Huo Q."/>
            <person name="Li W."/>
            <person name="Guo W."/>
            <person name="Chen H."/>
            <person name="Zhou L."/>
            <person name="Ni X."/>
            <person name="Tian J."/>
            <person name="Zhou Y."/>
            <person name="Sheng Y."/>
            <person name="Liu T."/>
            <person name="Pan Y."/>
            <person name="Xia L."/>
            <person name="Li J."/>
            <person name="Zhao F."/>
            <person name="Cao W."/>
        </authorList>
    </citation>
    <scope>NUCLEOTIDE SEQUENCE</scope>
    <source>
        <strain evidence="1">Hyas-2018</strain>
    </source>
</reference>
<evidence type="ECO:0000313" key="1">
    <source>
        <dbReference type="EMBL" id="KAH6934692.1"/>
    </source>
</evidence>
<gene>
    <name evidence="1" type="ORF">HPB50_027019</name>
</gene>
<sequence>MGLDDEERLLLLDPGTASGARPRHQSYGANYNTMTAAGATSSSATTGSATASGAGCKPAHCPRLVILHEVCPDAHRDDACSSCGQTSTLATHALGVRVEIP</sequence>
<protein>
    <submittedName>
        <fullName evidence="1">Uncharacterized protein</fullName>
    </submittedName>
</protein>